<gene>
    <name evidence="2" type="ORF">MICPUN_56915</name>
</gene>
<feature type="region of interest" description="Disordered" evidence="1">
    <location>
        <begin position="238"/>
        <end position="375"/>
    </location>
</feature>
<dbReference type="InParanoid" id="C1E1L5"/>
<dbReference type="InterPro" id="IPR055328">
    <property type="entry name" value="HEI10-like"/>
</dbReference>
<dbReference type="KEGG" id="mis:MICPUN_56915"/>
<evidence type="ECO:0000313" key="3">
    <source>
        <dbReference type="Proteomes" id="UP000002009"/>
    </source>
</evidence>
<dbReference type="GO" id="GO:0051026">
    <property type="term" value="P:chiasma assembly"/>
    <property type="evidence" value="ECO:0007669"/>
    <property type="project" value="TreeGrafter"/>
</dbReference>
<dbReference type="PANTHER" id="PTHR47384:SF2">
    <property type="entry name" value="E3 UBIQUITIN-PROTEIN LIGASE CCNB1IP1 HOMOLOG"/>
    <property type="match status" value="1"/>
</dbReference>
<evidence type="ECO:0008006" key="4">
    <source>
        <dbReference type="Google" id="ProtNLM"/>
    </source>
</evidence>
<dbReference type="GeneID" id="8242120"/>
<accession>C1E1L5</accession>
<organism evidence="2 3">
    <name type="scientific">Micromonas commoda (strain RCC299 / NOUM17 / CCMP2709)</name>
    <name type="common">Picoplanktonic green alga</name>
    <dbReference type="NCBI Taxonomy" id="296587"/>
    <lineage>
        <taxon>Eukaryota</taxon>
        <taxon>Viridiplantae</taxon>
        <taxon>Chlorophyta</taxon>
        <taxon>Mamiellophyceae</taxon>
        <taxon>Mamiellales</taxon>
        <taxon>Mamiellaceae</taxon>
        <taxon>Micromonas</taxon>
    </lineage>
</organism>
<dbReference type="EMBL" id="CP001324">
    <property type="protein sequence ID" value="ACO61762.1"/>
    <property type="molecule type" value="Genomic_DNA"/>
</dbReference>
<evidence type="ECO:0000313" key="2">
    <source>
        <dbReference type="EMBL" id="ACO61762.1"/>
    </source>
</evidence>
<feature type="compositionally biased region" description="Gly residues" evidence="1">
    <location>
        <begin position="241"/>
        <end position="254"/>
    </location>
</feature>
<reference evidence="2 3" key="1">
    <citation type="journal article" date="2009" name="Science">
        <title>Green evolution and dynamic adaptations revealed by genomes of the marine picoeukaryotes Micromonas.</title>
        <authorList>
            <person name="Worden A.Z."/>
            <person name="Lee J.H."/>
            <person name="Mock T."/>
            <person name="Rouze P."/>
            <person name="Simmons M.P."/>
            <person name="Aerts A.L."/>
            <person name="Allen A.E."/>
            <person name="Cuvelier M.L."/>
            <person name="Derelle E."/>
            <person name="Everett M.V."/>
            <person name="Foulon E."/>
            <person name="Grimwood J."/>
            <person name="Gundlach H."/>
            <person name="Henrissat B."/>
            <person name="Napoli C."/>
            <person name="McDonald S.M."/>
            <person name="Parker M.S."/>
            <person name="Rombauts S."/>
            <person name="Salamov A."/>
            <person name="Von Dassow P."/>
            <person name="Badger J.H."/>
            <person name="Coutinho P.M."/>
            <person name="Demir E."/>
            <person name="Dubchak I."/>
            <person name="Gentemann C."/>
            <person name="Eikrem W."/>
            <person name="Gready J.E."/>
            <person name="John U."/>
            <person name="Lanier W."/>
            <person name="Lindquist E.A."/>
            <person name="Lucas S."/>
            <person name="Mayer K.F."/>
            <person name="Moreau H."/>
            <person name="Not F."/>
            <person name="Otillar R."/>
            <person name="Panaud O."/>
            <person name="Pangilinan J."/>
            <person name="Paulsen I."/>
            <person name="Piegu B."/>
            <person name="Poliakov A."/>
            <person name="Robbens S."/>
            <person name="Schmutz J."/>
            <person name="Toulza E."/>
            <person name="Wyss T."/>
            <person name="Zelensky A."/>
            <person name="Zhou K."/>
            <person name="Armbrust E.V."/>
            <person name="Bhattacharya D."/>
            <person name="Goodenough U.W."/>
            <person name="Van de Peer Y."/>
            <person name="Grigoriev I.V."/>
        </authorList>
    </citation>
    <scope>NUCLEOTIDE SEQUENCE [LARGE SCALE GENOMIC DNA]</scope>
    <source>
        <strain evidence="3">RCC299 / NOUM17</strain>
    </source>
</reference>
<keyword evidence="3" id="KW-1185">Reference proteome</keyword>
<dbReference type="STRING" id="296587.C1E1L5"/>
<proteinExistence type="predicted"/>
<name>C1E1L5_MICCC</name>
<dbReference type="RefSeq" id="XP_002500504.1">
    <property type="nucleotide sequence ID" value="XM_002500458.1"/>
</dbReference>
<dbReference type="OrthoDB" id="441210at2759"/>
<dbReference type="AlphaFoldDB" id="C1E1L5"/>
<dbReference type="Proteomes" id="UP000002009">
    <property type="component" value="Chromosome 3"/>
</dbReference>
<dbReference type="PANTHER" id="PTHR47384">
    <property type="entry name" value="E3 UBIQUITIN-PROTEIN LIGASE CCNB1IP1 HOMOLOG"/>
    <property type="match status" value="1"/>
</dbReference>
<feature type="compositionally biased region" description="Pro residues" evidence="1">
    <location>
        <begin position="256"/>
        <end position="265"/>
    </location>
</feature>
<evidence type="ECO:0000256" key="1">
    <source>
        <dbReference type="SAM" id="MobiDB-lite"/>
    </source>
</evidence>
<protein>
    <recommendedName>
        <fullName evidence="4">RING-type domain-containing protein</fullName>
    </recommendedName>
</protein>
<dbReference type="eggNOG" id="ENOG502RMFV">
    <property type="taxonomic scope" value="Eukaryota"/>
</dbReference>
<sequence>MAHFQHTCNACLKPICEGDVYITRCGHRFCERPRDRDLLASSPSSLLAPLPSSRARARRLTTSAPPAVCTQATTTREGCVRRASARRAARRSTGRRISRCGACSDRPRPSCAFFDRPFNRQAFAVRPGEEVSEALRGFDPGTIMTAAFNGINWWCEQAALVQEMSSRRVQEEGRAHAEGYKSKLLEVHSAYKRAKAKAEALWQQMQQLELDKKELQSKYEQKSGEKRRIEASYRELQSRGGVAGGGGGGGGGGHPRAPPSMPPPSRHAYQHMSSPPVHLGSPPLDRNISRPASRPSMANFGGGNRPLLSGFPAGAAQTRPISPYSGDLMSPPQDYLDDRREWRRGGNRGAPRASRGGYRPPHSPTRSHHTFSIGN</sequence>